<feature type="compositionally biased region" description="Basic and acidic residues" evidence="1">
    <location>
        <begin position="133"/>
        <end position="148"/>
    </location>
</feature>
<gene>
    <name evidence="2" type="ORF">ABEB36_015525</name>
</gene>
<feature type="compositionally biased region" description="Low complexity" evidence="1">
    <location>
        <begin position="17"/>
        <end position="41"/>
    </location>
</feature>
<reference evidence="2 3" key="1">
    <citation type="submission" date="2024-05" db="EMBL/GenBank/DDBJ databases">
        <title>Genetic variation in Jamaican populations of the coffee berry borer (Hypothenemus hampei).</title>
        <authorList>
            <person name="Errbii M."/>
            <person name="Myrie A."/>
        </authorList>
    </citation>
    <scope>NUCLEOTIDE SEQUENCE [LARGE SCALE GENOMIC DNA]</scope>
    <source>
        <strain evidence="2">JA-Hopewell-2020-01-JO</strain>
        <tissue evidence="2">Whole body</tissue>
    </source>
</reference>
<evidence type="ECO:0000256" key="1">
    <source>
        <dbReference type="SAM" id="MobiDB-lite"/>
    </source>
</evidence>
<proteinExistence type="predicted"/>
<evidence type="ECO:0000313" key="2">
    <source>
        <dbReference type="EMBL" id="KAL1487770.1"/>
    </source>
</evidence>
<dbReference type="Proteomes" id="UP001566132">
    <property type="component" value="Unassembled WGS sequence"/>
</dbReference>
<evidence type="ECO:0000313" key="3">
    <source>
        <dbReference type="Proteomes" id="UP001566132"/>
    </source>
</evidence>
<organism evidence="2 3">
    <name type="scientific">Hypothenemus hampei</name>
    <name type="common">Coffee berry borer</name>
    <dbReference type="NCBI Taxonomy" id="57062"/>
    <lineage>
        <taxon>Eukaryota</taxon>
        <taxon>Metazoa</taxon>
        <taxon>Ecdysozoa</taxon>
        <taxon>Arthropoda</taxon>
        <taxon>Hexapoda</taxon>
        <taxon>Insecta</taxon>
        <taxon>Pterygota</taxon>
        <taxon>Neoptera</taxon>
        <taxon>Endopterygota</taxon>
        <taxon>Coleoptera</taxon>
        <taxon>Polyphaga</taxon>
        <taxon>Cucujiformia</taxon>
        <taxon>Curculionidae</taxon>
        <taxon>Scolytinae</taxon>
        <taxon>Hypothenemus</taxon>
    </lineage>
</organism>
<accession>A0ABD1DZM7</accession>
<dbReference type="AlphaFoldDB" id="A0ABD1DZM7"/>
<protein>
    <submittedName>
        <fullName evidence="2">Uncharacterized protein</fullName>
    </submittedName>
</protein>
<feature type="region of interest" description="Disordered" evidence="1">
    <location>
        <begin position="14"/>
        <end position="76"/>
    </location>
</feature>
<feature type="region of interest" description="Disordered" evidence="1">
    <location>
        <begin position="90"/>
        <end position="159"/>
    </location>
</feature>
<keyword evidence="3" id="KW-1185">Reference proteome</keyword>
<sequence>MRRYFLYMSDEEEQFTVQGADPPVPVGGAVPAQAAADRQPATETNTPPVVDPKAAGSGSDTGRRGSGADPEELCTKGSLGKFWSYGAAKEDVAESDVEAATSAMDTLPEAGKRTRGESTSPEERQLSKKQKKERSSSKDAVRSDEETGRSLGKLGKYGT</sequence>
<feature type="compositionally biased region" description="Basic and acidic residues" evidence="1">
    <location>
        <begin position="110"/>
        <end position="126"/>
    </location>
</feature>
<comment type="caution">
    <text evidence="2">The sequence shown here is derived from an EMBL/GenBank/DDBJ whole genome shotgun (WGS) entry which is preliminary data.</text>
</comment>
<name>A0ABD1DZM7_HYPHA</name>
<dbReference type="EMBL" id="JBDJPC010000018">
    <property type="protein sequence ID" value="KAL1487770.1"/>
    <property type="molecule type" value="Genomic_DNA"/>
</dbReference>